<dbReference type="NCBIfam" id="NF008032">
    <property type="entry name" value="PRK10764.1"/>
    <property type="match status" value="1"/>
</dbReference>
<keyword evidence="2 5" id="KW-0812">Transmembrane</keyword>
<evidence type="ECO:0000313" key="6">
    <source>
        <dbReference type="EMBL" id="OXI42382.1"/>
    </source>
</evidence>
<evidence type="ECO:0000256" key="2">
    <source>
        <dbReference type="ARBA" id="ARBA00022692"/>
    </source>
</evidence>
<dbReference type="EMBL" id="NKFA01000008">
    <property type="protein sequence ID" value="OXI42382.1"/>
    <property type="molecule type" value="Genomic_DNA"/>
</dbReference>
<dbReference type="PANTHER" id="PTHR37955:SF1">
    <property type="entry name" value="DEP DOMAIN-CONTAINING PROTEIN"/>
    <property type="match status" value="1"/>
</dbReference>
<feature type="transmembrane region" description="Helical" evidence="5">
    <location>
        <begin position="166"/>
        <end position="188"/>
    </location>
</feature>
<feature type="transmembrane region" description="Helical" evidence="5">
    <location>
        <begin position="225"/>
        <end position="245"/>
    </location>
</feature>
<gene>
    <name evidence="6" type="ORF">CFB84_24525</name>
</gene>
<evidence type="ECO:0000256" key="5">
    <source>
        <dbReference type="SAM" id="Phobius"/>
    </source>
</evidence>
<name>A0A228IJL3_9BURK</name>
<dbReference type="Gene3D" id="1.50.10.150">
    <property type="entry name" value="Voltage-dependent anion channel"/>
    <property type="match status" value="1"/>
</dbReference>
<feature type="transmembrane region" description="Helical" evidence="5">
    <location>
        <begin position="282"/>
        <end position="302"/>
    </location>
</feature>
<proteinExistence type="predicted"/>
<comment type="subcellular location">
    <subcellularLocation>
        <location evidence="1">Membrane</location>
        <topology evidence="1">Multi-pass membrane protein</topology>
    </subcellularLocation>
</comment>
<feature type="transmembrane region" description="Helical" evidence="5">
    <location>
        <begin position="140"/>
        <end position="160"/>
    </location>
</feature>
<reference evidence="6 7" key="2">
    <citation type="submission" date="2017-08" db="EMBL/GenBank/DDBJ databases">
        <title>WGS of novel Burkholderia cepaca complex species.</title>
        <authorList>
            <person name="Lipuma J."/>
            <person name="Spilker T."/>
        </authorList>
    </citation>
    <scope>NUCLEOTIDE SEQUENCE [LARGE SCALE GENOMIC DNA]</scope>
    <source>
        <strain evidence="6 7">AU17325</strain>
    </source>
</reference>
<dbReference type="PANTHER" id="PTHR37955">
    <property type="entry name" value="TELLURITE RESISTANCE PROTEIN TEHA"/>
    <property type="match status" value="1"/>
</dbReference>
<comment type="caution">
    <text evidence="6">The sequence shown here is derived from an EMBL/GenBank/DDBJ whole genome shotgun (WGS) entry which is preliminary data.</text>
</comment>
<keyword evidence="4 5" id="KW-0472">Membrane</keyword>
<accession>A0A228IJL3</accession>
<dbReference type="AlphaFoldDB" id="A0A228IJL3"/>
<evidence type="ECO:0000256" key="4">
    <source>
        <dbReference type="ARBA" id="ARBA00023136"/>
    </source>
</evidence>
<dbReference type="InterPro" id="IPR038665">
    <property type="entry name" value="Voltage-dep_anion_channel_sf"/>
</dbReference>
<evidence type="ECO:0000313" key="7">
    <source>
        <dbReference type="Proteomes" id="UP000214600"/>
    </source>
</evidence>
<dbReference type="OrthoDB" id="309023at2"/>
<organism evidence="6 7">
    <name type="scientific">Burkholderia aenigmatica</name>
    <dbReference type="NCBI Taxonomy" id="2015348"/>
    <lineage>
        <taxon>Bacteria</taxon>
        <taxon>Pseudomonadati</taxon>
        <taxon>Pseudomonadota</taxon>
        <taxon>Betaproteobacteria</taxon>
        <taxon>Burkholderiales</taxon>
        <taxon>Burkholderiaceae</taxon>
        <taxon>Burkholderia</taxon>
        <taxon>Burkholderia cepacia complex</taxon>
    </lineage>
</organism>
<evidence type="ECO:0000256" key="1">
    <source>
        <dbReference type="ARBA" id="ARBA00004141"/>
    </source>
</evidence>
<evidence type="ECO:0000256" key="3">
    <source>
        <dbReference type="ARBA" id="ARBA00022989"/>
    </source>
</evidence>
<feature type="transmembrane region" description="Helical" evidence="5">
    <location>
        <begin position="200"/>
        <end position="219"/>
    </location>
</feature>
<dbReference type="RefSeq" id="WP_089452346.1">
    <property type="nucleotide sequence ID" value="NZ_NKFA01000008.1"/>
</dbReference>
<protein>
    <submittedName>
        <fullName evidence="6">Dicarboxylate transporter/tellurite-resistance protein TehA</fullName>
    </submittedName>
</protein>
<dbReference type="GO" id="GO:0046583">
    <property type="term" value="F:monoatomic cation efflux transmembrane transporter activity"/>
    <property type="evidence" value="ECO:0007669"/>
    <property type="project" value="TreeGrafter"/>
</dbReference>
<sequence>MAHPGQVTIPASHFGMVLGLAGLGQAWRAATRLWALPPLVGETILAVAGLTWAVLIAGYAWQAVRRFEQVQAECLHPVQGGTPALVSAATSLVAMAVQPYSMTLAWMLAIVSIAWHLGFSLWHTGMLWQGGRNAQDTLPTVYLPTVAGNFTSAAVLGSLGHPDWGWLFLGAGLFSWVALESLVIQRLWHPTTLPAPQRPLIGIQLAPPTVCAMAWLTLSPGSADHWILMLWGYGLFQLLLGLRLAAWLRAQPFVPAYWAYTFGVDAASVTSLKLAHAGVGSAQALALPVFIGANLLIGYLVLRTASLFIGNLATRQAHASTPESTIDPAADTEYARRVGRS</sequence>
<feature type="transmembrane region" description="Helical" evidence="5">
    <location>
        <begin position="106"/>
        <end position="128"/>
    </location>
</feature>
<dbReference type="GO" id="GO:0005886">
    <property type="term" value="C:plasma membrane"/>
    <property type="evidence" value="ECO:0007669"/>
    <property type="project" value="TreeGrafter"/>
</dbReference>
<dbReference type="InterPro" id="IPR004695">
    <property type="entry name" value="SLAC1/Mae1/Ssu1/TehA"/>
</dbReference>
<dbReference type="Pfam" id="PF03595">
    <property type="entry name" value="SLAC1"/>
    <property type="match status" value="1"/>
</dbReference>
<feature type="transmembrane region" description="Helical" evidence="5">
    <location>
        <begin position="7"/>
        <end position="27"/>
    </location>
</feature>
<dbReference type="InterPro" id="IPR052951">
    <property type="entry name" value="Tellurite_res_ion_channel"/>
</dbReference>
<feature type="transmembrane region" description="Helical" evidence="5">
    <location>
        <begin position="39"/>
        <end position="61"/>
    </location>
</feature>
<keyword evidence="3 5" id="KW-1133">Transmembrane helix</keyword>
<dbReference type="Proteomes" id="UP000214600">
    <property type="component" value="Unassembled WGS sequence"/>
</dbReference>
<reference evidence="7" key="1">
    <citation type="submission" date="2017-06" db="EMBL/GenBank/DDBJ databases">
        <authorList>
            <person name="LiPuma J."/>
            <person name="Spilker T."/>
        </authorList>
    </citation>
    <scope>NUCLEOTIDE SEQUENCE [LARGE SCALE GENOMIC DNA]</scope>
    <source>
        <strain evidence="7">AU17325</strain>
    </source>
</reference>